<protein>
    <submittedName>
        <fullName evidence="2">Phage-related minor tail protein</fullName>
    </submittedName>
</protein>
<reference evidence="2 3" key="1">
    <citation type="submission" date="2015-09" db="EMBL/GenBank/DDBJ databases">
        <authorList>
            <consortium name="Pathogen Informatics"/>
        </authorList>
    </citation>
    <scope>NUCLEOTIDE SEQUENCE [LARGE SCALE GENOMIC DNA]</scope>
    <source>
        <strain evidence="2 3">2789STDY5608866</strain>
    </source>
</reference>
<feature type="coiled-coil region" evidence="1">
    <location>
        <begin position="109"/>
        <end position="167"/>
    </location>
</feature>
<organism evidence="2 3">
    <name type="scientific">Dorea longicatena</name>
    <dbReference type="NCBI Taxonomy" id="88431"/>
    <lineage>
        <taxon>Bacteria</taxon>
        <taxon>Bacillati</taxon>
        <taxon>Bacillota</taxon>
        <taxon>Clostridia</taxon>
        <taxon>Lachnospirales</taxon>
        <taxon>Lachnospiraceae</taxon>
        <taxon>Dorea</taxon>
    </lineage>
</organism>
<dbReference type="Proteomes" id="UP000095439">
    <property type="component" value="Unassembled WGS sequence"/>
</dbReference>
<keyword evidence="1" id="KW-0175">Coiled coil</keyword>
<accession>A0A173WDC3</accession>
<dbReference type="AlphaFoldDB" id="A0A173WDC3"/>
<evidence type="ECO:0000313" key="2">
    <source>
        <dbReference type="EMBL" id="CUN36405.1"/>
    </source>
</evidence>
<name>A0A173WDC3_9FIRM</name>
<gene>
    <name evidence="2" type="ORF">ERS852423_00158</name>
</gene>
<evidence type="ECO:0000256" key="1">
    <source>
        <dbReference type="SAM" id="Coils"/>
    </source>
</evidence>
<dbReference type="EMBL" id="CYYY01000001">
    <property type="protein sequence ID" value="CUN36405.1"/>
    <property type="molecule type" value="Genomic_DNA"/>
</dbReference>
<proteinExistence type="predicted"/>
<evidence type="ECO:0000313" key="3">
    <source>
        <dbReference type="Proteomes" id="UP000095439"/>
    </source>
</evidence>
<sequence>MTNGKASHFAVLFLYLENYDFMKISIDHLVVIGAFFCHDGGCVQVASRIKGITVEIGGDTTGLDKALKNVNATIRSTQSSLKDVNKLLKLDPANTELLAQKQKLLKDAIGSTKEKLDALKTAQEQAKQQLENGDLGQDKYDALQREIIETEQELQKLAQEAVNSNAALQKSKRLVGSWSQSEIRYPVSEQKCFPLQRQLQVLVRQP</sequence>